<dbReference type="Proteomes" id="UP000827092">
    <property type="component" value="Unassembled WGS sequence"/>
</dbReference>
<keyword evidence="2" id="KW-0812">Transmembrane</keyword>
<gene>
    <name evidence="3" type="ORF">JTE90_023321</name>
</gene>
<organism evidence="3 4">
    <name type="scientific">Oedothorax gibbosus</name>
    <dbReference type="NCBI Taxonomy" id="931172"/>
    <lineage>
        <taxon>Eukaryota</taxon>
        <taxon>Metazoa</taxon>
        <taxon>Ecdysozoa</taxon>
        <taxon>Arthropoda</taxon>
        <taxon>Chelicerata</taxon>
        <taxon>Arachnida</taxon>
        <taxon>Araneae</taxon>
        <taxon>Araneomorphae</taxon>
        <taxon>Entelegynae</taxon>
        <taxon>Araneoidea</taxon>
        <taxon>Linyphiidae</taxon>
        <taxon>Erigoninae</taxon>
        <taxon>Oedothorax</taxon>
    </lineage>
</organism>
<keyword evidence="2" id="KW-0472">Membrane</keyword>
<feature type="transmembrane region" description="Helical" evidence="2">
    <location>
        <begin position="127"/>
        <end position="146"/>
    </location>
</feature>
<name>A0AAV6VGQ2_9ARAC</name>
<keyword evidence="2" id="KW-1133">Transmembrane helix</keyword>
<evidence type="ECO:0000256" key="2">
    <source>
        <dbReference type="SAM" id="Phobius"/>
    </source>
</evidence>
<comment type="caution">
    <text evidence="3">The sequence shown here is derived from an EMBL/GenBank/DDBJ whole genome shotgun (WGS) entry which is preliminary data.</text>
</comment>
<protein>
    <submittedName>
        <fullName evidence="3">Uncharacterized protein</fullName>
    </submittedName>
</protein>
<evidence type="ECO:0000313" key="4">
    <source>
        <dbReference type="Proteomes" id="UP000827092"/>
    </source>
</evidence>
<feature type="region of interest" description="Disordered" evidence="1">
    <location>
        <begin position="33"/>
        <end position="54"/>
    </location>
</feature>
<feature type="compositionally biased region" description="Polar residues" evidence="1">
    <location>
        <begin position="34"/>
        <end position="49"/>
    </location>
</feature>
<evidence type="ECO:0000313" key="3">
    <source>
        <dbReference type="EMBL" id="KAG8195144.1"/>
    </source>
</evidence>
<accession>A0AAV6VGQ2</accession>
<feature type="region of interest" description="Disordered" evidence="1">
    <location>
        <begin position="80"/>
        <end position="100"/>
    </location>
</feature>
<reference evidence="3 4" key="1">
    <citation type="journal article" date="2022" name="Nat. Ecol. Evol.">
        <title>A masculinizing supergene underlies an exaggerated male reproductive morph in a spider.</title>
        <authorList>
            <person name="Hendrickx F."/>
            <person name="De Corte Z."/>
            <person name="Sonet G."/>
            <person name="Van Belleghem S.M."/>
            <person name="Kostlbacher S."/>
            <person name="Vangestel C."/>
        </authorList>
    </citation>
    <scope>NUCLEOTIDE SEQUENCE [LARGE SCALE GENOMIC DNA]</scope>
    <source>
        <strain evidence="3">W744_W776</strain>
    </source>
</reference>
<evidence type="ECO:0000256" key="1">
    <source>
        <dbReference type="SAM" id="MobiDB-lite"/>
    </source>
</evidence>
<sequence length="275" mass="31606">MWDLYKCFSYENTFFEQPAIKRVLLDNFWHDDNPSQTTTDAVNEKTTGAVNEETTEATPAEDILHIRVELNQGRIIKDEKPPVKATPTSTTAAVNTKPAKATPDQDILHIRVEHTGGIFYHASSIQLALFAIAIILLLSVIIAFYWKKNISNHQTNEEYELQDENFLPAGNTSEQHEIKGSEPSELPIFDHLQNIANEMKNQGNEDAETYLTDEFFQRIIDFADDEEKIKYLRCFTPDHLLKMSKLYYEEDHGDSKNVNINLKVRVIRNDSNDEN</sequence>
<dbReference type="AlphaFoldDB" id="A0AAV6VGQ2"/>
<keyword evidence="4" id="KW-1185">Reference proteome</keyword>
<dbReference type="EMBL" id="JAFNEN010000092">
    <property type="protein sequence ID" value="KAG8195144.1"/>
    <property type="molecule type" value="Genomic_DNA"/>
</dbReference>
<proteinExistence type="predicted"/>